<dbReference type="InterPro" id="IPR036390">
    <property type="entry name" value="WH_DNA-bd_sf"/>
</dbReference>
<dbReference type="RefSeq" id="WP_210655261.1">
    <property type="nucleotide sequence ID" value="NZ_JAGKSP010000001.1"/>
</dbReference>
<accession>A0ABS5CCF8</accession>
<dbReference type="Gene3D" id="1.10.10.10">
    <property type="entry name" value="Winged helix-like DNA-binding domain superfamily/Winged helix DNA-binding domain"/>
    <property type="match status" value="1"/>
</dbReference>
<reference evidence="3 4" key="1">
    <citation type="submission" date="2021-04" db="EMBL/GenBank/DDBJ databases">
        <title>Paenibacillus sp. DLE-14 whole genome sequence.</title>
        <authorList>
            <person name="Ham Y.J."/>
        </authorList>
    </citation>
    <scope>NUCLEOTIDE SEQUENCE [LARGE SCALE GENOMIC DNA]</scope>
    <source>
        <strain evidence="3 4">DLE-14</strain>
    </source>
</reference>
<dbReference type="EMBL" id="JAGKSP010000001">
    <property type="protein sequence ID" value="MBP3961680.1"/>
    <property type="molecule type" value="Genomic_DNA"/>
</dbReference>
<proteinExistence type="predicted"/>
<dbReference type="InterPro" id="IPR036388">
    <property type="entry name" value="WH-like_DNA-bd_sf"/>
</dbReference>
<comment type="caution">
    <text evidence="3">The sequence shown here is derived from an EMBL/GenBank/DDBJ whole genome shotgun (WGS) entry which is preliminary data.</text>
</comment>
<dbReference type="InterPro" id="IPR011991">
    <property type="entry name" value="ArsR-like_HTH"/>
</dbReference>
<evidence type="ECO:0000256" key="1">
    <source>
        <dbReference type="ARBA" id="ARBA00023125"/>
    </source>
</evidence>
<evidence type="ECO:0000313" key="2">
    <source>
        <dbReference type="EMBL" id="MBP3961680.1"/>
    </source>
</evidence>
<dbReference type="EMBL" id="JAGKSP010000004">
    <property type="protein sequence ID" value="MBP3963649.1"/>
    <property type="molecule type" value="Genomic_DNA"/>
</dbReference>
<evidence type="ECO:0000313" key="4">
    <source>
        <dbReference type="Proteomes" id="UP000673394"/>
    </source>
</evidence>
<keyword evidence="4" id="KW-1185">Reference proteome</keyword>
<dbReference type="SUPFAM" id="SSF46785">
    <property type="entry name" value="Winged helix' DNA-binding domain"/>
    <property type="match status" value="1"/>
</dbReference>
<gene>
    <name evidence="2" type="ORF">I8J30_03085</name>
    <name evidence="3" type="ORF">I8J30_13110</name>
</gene>
<dbReference type="GO" id="GO:0003677">
    <property type="term" value="F:DNA binding"/>
    <property type="evidence" value="ECO:0007669"/>
    <property type="project" value="UniProtKB-KW"/>
</dbReference>
<dbReference type="Proteomes" id="UP000673394">
    <property type="component" value="Unassembled WGS sequence"/>
</dbReference>
<evidence type="ECO:0000313" key="3">
    <source>
        <dbReference type="EMBL" id="MBP3963649.1"/>
    </source>
</evidence>
<name>A0ABS5CCF8_9BACL</name>
<keyword evidence="1 3" id="KW-0238">DNA-binding</keyword>
<protein>
    <submittedName>
        <fullName evidence="3">DNA-binding response regulator</fullName>
    </submittedName>
</protein>
<sequence>MMVAQEFEQAYTRMMEQAMESGSEERKRRLSEYGEAEKALLQQVWWPAVGSLDYLHPQYELVDLKGGTRFADFAYCPPLSYQLLLEVDGFGPHWRDISRWKFADDLCRQNHLLIEGWKLLRFAYDEVMEKPRRSQQTLLMGLAKWGGIARPAGEELSVYERALLHLMQECWGELTPVAAAKKMGISRGSAAKHLRSLVSKGLLVTKVSGTGRIMRYKLSTSNLSSKEVGNERMKRTRRST</sequence>
<organism evidence="3 4">
    <name type="scientific">Paenibacillus lignilyticus</name>
    <dbReference type="NCBI Taxonomy" id="1172615"/>
    <lineage>
        <taxon>Bacteria</taxon>
        <taxon>Bacillati</taxon>
        <taxon>Bacillota</taxon>
        <taxon>Bacilli</taxon>
        <taxon>Bacillales</taxon>
        <taxon>Paenibacillaceae</taxon>
        <taxon>Paenibacillus</taxon>
    </lineage>
</organism>
<dbReference type="CDD" id="cd00090">
    <property type="entry name" value="HTH_ARSR"/>
    <property type="match status" value="1"/>
</dbReference>